<evidence type="ECO:0000256" key="3">
    <source>
        <dbReference type="ARBA" id="ARBA00022692"/>
    </source>
</evidence>
<sequence length="124" mass="13588">CLGFIVHAYVSFSGRRVQFALLRTVGLTQFQIGTVVLLEQVFVIATGMALGAWMGQNLGAIIMPFIANDDVGTQVLPPFVTEISWVALIGTYAAMITVFTAITFSMIWFVRRISVVTTLRIGEN</sequence>
<protein>
    <recommendedName>
        <fullName evidence="7">ABC3 transporter permease C-terminal domain-containing protein</fullName>
    </recommendedName>
</protein>
<evidence type="ECO:0000256" key="5">
    <source>
        <dbReference type="ARBA" id="ARBA00023136"/>
    </source>
</evidence>
<feature type="domain" description="ABC3 transporter permease C-terminal" evidence="7">
    <location>
        <begin position="10"/>
        <end position="114"/>
    </location>
</feature>
<proteinExistence type="predicted"/>
<keyword evidence="2" id="KW-1003">Cell membrane</keyword>
<keyword evidence="4 6" id="KW-1133">Transmembrane helix</keyword>
<comment type="subcellular location">
    <subcellularLocation>
        <location evidence="1">Cell membrane</location>
        <topology evidence="1">Multi-pass membrane protein</topology>
    </subcellularLocation>
</comment>
<evidence type="ECO:0000256" key="4">
    <source>
        <dbReference type="ARBA" id="ARBA00022989"/>
    </source>
</evidence>
<evidence type="ECO:0000259" key="7">
    <source>
        <dbReference type="Pfam" id="PF02687"/>
    </source>
</evidence>
<evidence type="ECO:0000256" key="2">
    <source>
        <dbReference type="ARBA" id="ARBA00022475"/>
    </source>
</evidence>
<gene>
    <name evidence="8" type="ORF">METZ01_LOCUS417801</name>
</gene>
<evidence type="ECO:0000313" key="8">
    <source>
        <dbReference type="EMBL" id="SVD64947.1"/>
    </source>
</evidence>
<reference evidence="8" key="1">
    <citation type="submission" date="2018-05" db="EMBL/GenBank/DDBJ databases">
        <authorList>
            <person name="Lanie J.A."/>
            <person name="Ng W.-L."/>
            <person name="Kazmierczak K.M."/>
            <person name="Andrzejewski T.M."/>
            <person name="Davidsen T.M."/>
            <person name="Wayne K.J."/>
            <person name="Tettelin H."/>
            <person name="Glass J.I."/>
            <person name="Rusch D."/>
            <person name="Podicherti R."/>
            <person name="Tsui H.-C.T."/>
            <person name="Winkler M.E."/>
        </authorList>
    </citation>
    <scope>NUCLEOTIDE SEQUENCE</scope>
</reference>
<keyword evidence="5 6" id="KW-0472">Membrane</keyword>
<name>A0A382X159_9ZZZZ</name>
<dbReference type="AlphaFoldDB" id="A0A382X159"/>
<feature type="non-terminal residue" evidence="8">
    <location>
        <position position="1"/>
    </location>
</feature>
<dbReference type="GO" id="GO:0005886">
    <property type="term" value="C:plasma membrane"/>
    <property type="evidence" value="ECO:0007669"/>
    <property type="project" value="UniProtKB-SubCell"/>
</dbReference>
<feature type="transmembrane region" description="Helical" evidence="6">
    <location>
        <begin position="41"/>
        <end position="66"/>
    </location>
</feature>
<dbReference type="EMBL" id="UINC01164216">
    <property type="protein sequence ID" value="SVD64947.1"/>
    <property type="molecule type" value="Genomic_DNA"/>
</dbReference>
<keyword evidence="3 6" id="KW-0812">Transmembrane</keyword>
<feature type="transmembrane region" description="Helical" evidence="6">
    <location>
        <begin position="86"/>
        <end position="110"/>
    </location>
</feature>
<evidence type="ECO:0000256" key="1">
    <source>
        <dbReference type="ARBA" id="ARBA00004651"/>
    </source>
</evidence>
<accession>A0A382X159</accession>
<dbReference type="InterPro" id="IPR003838">
    <property type="entry name" value="ABC3_permease_C"/>
</dbReference>
<evidence type="ECO:0000256" key="6">
    <source>
        <dbReference type="SAM" id="Phobius"/>
    </source>
</evidence>
<dbReference type="Pfam" id="PF02687">
    <property type="entry name" value="FtsX"/>
    <property type="match status" value="1"/>
</dbReference>
<organism evidence="8">
    <name type="scientific">marine metagenome</name>
    <dbReference type="NCBI Taxonomy" id="408172"/>
    <lineage>
        <taxon>unclassified sequences</taxon>
        <taxon>metagenomes</taxon>
        <taxon>ecological metagenomes</taxon>
    </lineage>
</organism>